<feature type="signal peptide" evidence="9">
    <location>
        <begin position="1"/>
        <end position="19"/>
    </location>
</feature>
<comment type="similarity">
    <text evidence="4">Belongs to the FlgH family.</text>
</comment>
<gene>
    <name evidence="10" type="ORF">C0601_10330</name>
</gene>
<dbReference type="PRINTS" id="PR01008">
    <property type="entry name" value="FLGLRINGFLGH"/>
</dbReference>
<comment type="function">
    <text evidence="1">Assembles around the rod to form the L-ring and probably protects the motor/basal body from shearing forces during rotation.</text>
</comment>
<keyword evidence="10" id="KW-0966">Cell projection</keyword>
<keyword evidence="10" id="KW-0282">Flagellum</keyword>
<dbReference type="GO" id="GO:0003774">
    <property type="term" value="F:cytoskeletal motor activity"/>
    <property type="evidence" value="ECO:0007669"/>
    <property type="project" value="InterPro"/>
</dbReference>
<keyword evidence="6" id="KW-0472">Membrane</keyword>
<proteinExistence type="inferred from homology"/>
<evidence type="ECO:0000256" key="3">
    <source>
        <dbReference type="ARBA" id="ARBA00004442"/>
    </source>
</evidence>
<feature type="chain" id="PRO_5014620134" evidence="9">
    <location>
        <begin position="20"/>
        <end position="155"/>
    </location>
</feature>
<dbReference type="GO" id="GO:0071973">
    <property type="term" value="P:bacterial-type flagellum-dependent cell motility"/>
    <property type="evidence" value="ECO:0007669"/>
    <property type="project" value="InterPro"/>
</dbReference>
<keyword evidence="10" id="KW-0969">Cilium</keyword>
<evidence type="ECO:0000256" key="2">
    <source>
        <dbReference type="ARBA" id="ARBA00004117"/>
    </source>
</evidence>
<dbReference type="InterPro" id="IPR000527">
    <property type="entry name" value="Flag_Lring"/>
</dbReference>
<comment type="caution">
    <text evidence="10">The sequence shown here is derived from an EMBL/GenBank/DDBJ whole genome shotgun (WGS) entry which is preliminary data.</text>
</comment>
<dbReference type="AlphaFoldDB" id="A0A2N5ZCH3"/>
<dbReference type="Proteomes" id="UP000234857">
    <property type="component" value="Unassembled WGS sequence"/>
</dbReference>
<evidence type="ECO:0000256" key="8">
    <source>
        <dbReference type="ARBA" id="ARBA00023237"/>
    </source>
</evidence>
<name>A0A2N5ZCH3_MUIH1</name>
<keyword evidence="7" id="KW-0975">Bacterial flagellum</keyword>
<dbReference type="PANTHER" id="PTHR34933">
    <property type="entry name" value="FLAGELLAR L-RING PROTEIN"/>
    <property type="match status" value="1"/>
</dbReference>
<evidence type="ECO:0000256" key="4">
    <source>
        <dbReference type="ARBA" id="ARBA00006929"/>
    </source>
</evidence>
<evidence type="ECO:0000313" key="11">
    <source>
        <dbReference type="Proteomes" id="UP000234857"/>
    </source>
</evidence>
<evidence type="ECO:0000256" key="1">
    <source>
        <dbReference type="ARBA" id="ARBA00002591"/>
    </source>
</evidence>
<dbReference type="PANTHER" id="PTHR34933:SF1">
    <property type="entry name" value="FLAGELLAR L-RING PROTEIN"/>
    <property type="match status" value="1"/>
</dbReference>
<dbReference type="EMBL" id="PKTG01000116">
    <property type="protein sequence ID" value="PLX16357.1"/>
    <property type="molecule type" value="Genomic_DNA"/>
</dbReference>
<keyword evidence="8" id="KW-0998">Cell outer membrane</keyword>
<accession>A0A2N5ZCH3</accession>
<evidence type="ECO:0000256" key="5">
    <source>
        <dbReference type="ARBA" id="ARBA00022729"/>
    </source>
</evidence>
<reference evidence="10 11" key="1">
    <citation type="submission" date="2017-11" db="EMBL/GenBank/DDBJ databases">
        <title>Genome-resolved metagenomics identifies genetic mobility, metabolic interactions, and unexpected diversity in perchlorate-reducing communities.</title>
        <authorList>
            <person name="Barnum T.P."/>
            <person name="Figueroa I.A."/>
            <person name="Carlstrom C.I."/>
            <person name="Lucas L.N."/>
            <person name="Engelbrektson A.L."/>
            <person name="Coates J.D."/>
        </authorList>
    </citation>
    <scope>NUCLEOTIDE SEQUENCE [LARGE SCALE GENOMIC DNA]</scope>
    <source>
        <strain evidence="10">BM706</strain>
    </source>
</reference>
<keyword evidence="5 9" id="KW-0732">Signal</keyword>
<protein>
    <submittedName>
        <fullName evidence="10">Flagellar biosynthesis protein FlgH</fullName>
    </submittedName>
</protein>
<evidence type="ECO:0000256" key="6">
    <source>
        <dbReference type="ARBA" id="ARBA00023136"/>
    </source>
</evidence>
<comment type="subcellular location">
    <subcellularLocation>
        <location evidence="2">Bacterial flagellum basal body</location>
    </subcellularLocation>
    <subcellularLocation>
        <location evidence="3">Cell outer membrane</location>
    </subcellularLocation>
</comment>
<dbReference type="Pfam" id="PF02107">
    <property type="entry name" value="FlgH"/>
    <property type="match status" value="1"/>
</dbReference>
<evidence type="ECO:0000256" key="7">
    <source>
        <dbReference type="ARBA" id="ARBA00023143"/>
    </source>
</evidence>
<sequence>MKTRLVLFFSIIISISCFAGSLWAKSNQTSLYTEEKAHKIGDILTVIISESASASQTASKDTSKEFSADMTAGTGFLRKISGGTAGSAKGFSGSGSTVAQNQVNATISVKVMEVLPNKNLVVEGQRFINVNNDIQQITLTGEVRPRDITSSNTID</sequence>
<dbReference type="PROSITE" id="PS51257">
    <property type="entry name" value="PROKAR_LIPOPROTEIN"/>
    <property type="match status" value="1"/>
</dbReference>
<organism evidence="10 11">
    <name type="scientific">Muiribacterium halophilum</name>
    <dbReference type="NCBI Taxonomy" id="2053465"/>
    <lineage>
        <taxon>Bacteria</taxon>
        <taxon>Candidatus Muiribacteriota</taxon>
        <taxon>Candidatus Muiribacteriia</taxon>
        <taxon>Candidatus Muiribacteriales</taxon>
        <taxon>Candidatus Muiribacteriaceae</taxon>
        <taxon>Candidatus Muiribacterium</taxon>
    </lineage>
</organism>
<dbReference type="GO" id="GO:0009279">
    <property type="term" value="C:cell outer membrane"/>
    <property type="evidence" value="ECO:0007669"/>
    <property type="project" value="UniProtKB-SubCell"/>
</dbReference>
<evidence type="ECO:0000313" key="10">
    <source>
        <dbReference type="EMBL" id="PLX16357.1"/>
    </source>
</evidence>
<dbReference type="GO" id="GO:0009427">
    <property type="term" value="C:bacterial-type flagellum basal body, distal rod, L ring"/>
    <property type="evidence" value="ECO:0007669"/>
    <property type="project" value="InterPro"/>
</dbReference>
<evidence type="ECO:0000256" key="9">
    <source>
        <dbReference type="SAM" id="SignalP"/>
    </source>
</evidence>